<evidence type="ECO:0000313" key="1">
    <source>
        <dbReference type="EMBL" id="CAD1834946.1"/>
    </source>
</evidence>
<protein>
    <recommendedName>
        <fullName evidence="2">Chromo domain-containing protein</fullName>
    </recommendedName>
</protein>
<organism evidence="1">
    <name type="scientific">Ananas comosus var. bracteatus</name>
    <name type="common">red pineapple</name>
    <dbReference type="NCBI Taxonomy" id="296719"/>
    <lineage>
        <taxon>Eukaryota</taxon>
        <taxon>Viridiplantae</taxon>
        <taxon>Streptophyta</taxon>
        <taxon>Embryophyta</taxon>
        <taxon>Tracheophyta</taxon>
        <taxon>Spermatophyta</taxon>
        <taxon>Magnoliopsida</taxon>
        <taxon>Liliopsida</taxon>
        <taxon>Poales</taxon>
        <taxon>Bromeliaceae</taxon>
        <taxon>Bromelioideae</taxon>
        <taxon>Ananas</taxon>
    </lineage>
</organism>
<dbReference type="AlphaFoldDB" id="A0A6V7PWE9"/>
<dbReference type="InterPro" id="IPR016197">
    <property type="entry name" value="Chromo-like_dom_sf"/>
</dbReference>
<gene>
    <name evidence="1" type="ORF">CB5_LOCUS18157</name>
</gene>
<proteinExistence type="predicted"/>
<reference evidence="1" key="1">
    <citation type="submission" date="2020-07" db="EMBL/GenBank/DDBJ databases">
        <authorList>
            <person name="Lin J."/>
        </authorList>
    </citation>
    <scope>NUCLEOTIDE SEQUENCE</scope>
</reference>
<evidence type="ECO:0008006" key="2">
    <source>
        <dbReference type="Google" id="ProtNLM"/>
    </source>
</evidence>
<dbReference type="SUPFAM" id="SSF54160">
    <property type="entry name" value="Chromo domain-like"/>
    <property type="match status" value="1"/>
</dbReference>
<sequence>MMMNRSLGRKKKTSLSGLLVAWAWAFIKWRNGSLIHPVFHISQLKRSPTTNSKVTNGVPVVGKEGQLLAEPEGVLAERAVKRGRGIAKEVLVKWSNLPPESATCEDPRTLRLQFLEFDPEDRDRPKGRGL</sequence>
<name>A0A6V7PWE9_ANACO</name>
<accession>A0A6V7PWE9</accession>
<dbReference type="EMBL" id="LR862152">
    <property type="protein sequence ID" value="CAD1834946.1"/>
    <property type="molecule type" value="Genomic_DNA"/>
</dbReference>